<proteinExistence type="predicted"/>
<keyword evidence="2" id="KW-1185">Reference proteome</keyword>
<name>A0A2N5X098_9GAMM</name>
<sequence>MKFEIIGNIENEETFASGSGIRELPRLRKAYGTGRWRKRKGEATVKFEDGTTVLVELHWYEATGIGRKEHKIKRILE</sequence>
<dbReference type="OrthoDB" id="5771029at2"/>
<accession>A0A2N5X098</accession>
<dbReference type="AlphaFoldDB" id="A0A2N5X098"/>
<reference evidence="1 2" key="1">
    <citation type="submission" date="2018-01" db="EMBL/GenBank/DDBJ databases">
        <title>The draft genome sequence of Halioglobus lutimaris HF004.</title>
        <authorList>
            <person name="Du Z.-J."/>
            <person name="Shi M.-J."/>
        </authorList>
    </citation>
    <scope>NUCLEOTIDE SEQUENCE [LARGE SCALE GENOMIC DNA]</scope>
    <source>
        <strain evidence="1 2">HF004</strain>
    </source>
</reference>
<dbReference type="Proteomes" id="UP000235005">
    <property type="component" value="Unassembled WGS sequence"/>
</dbReference>
<evidence type="ECO:0000313" key="1">
    <source>
        <dbReference type="EMBL" id="PLW67935.1"/>
    </source>
</evidence>
<comment type="caution">
    <text evidence="1">The sequence shown here is derived from an EMBL/GenBank/DDBJ whole genome shotgun (WGS) entry which is preliminary data.</text>
</comment>
<evidence type="ECO:0000313" key="2">
    <source>
        <dbReference type="Proteomes" id="UP000235005"/>
    </source>
</evidence>
<dbReference type="RefSeq" id="WP_075998988.1">
    <property type="nucleotide sequence ID" value="NZ_PKUS01000022.1"/>
</dbReference>
<protein>
    <submittedName>
        <fullName evidence="1">Uncharacterized protein</fullName>
    </submittedName>
</protein>
<gene>
    <name evidence="1" type="ORF">C0039_14975</name>
</gene>
<dbReference type="EMBL" id="PKUS01000022">
    <property type="protein sequence ID" value="PLW67935.1"/>
    <property type="molecule type" value="Genomic_DNA"/>
</dbReference>
<organism evidence="1 2">
    <name type="scientific">Pseudohalioglobus lutimaris</name>
    <dbReference type="NCBI Taxonomy" id="1737061"/>
    <lineage>
        <taxon>Bacteria</taxon>
        <taxon>Pseudomonadati</taxon>
        <taxon>Pseudomonadota</taxon>
        <taxon>Gammaproteobacteria</taxon>
        <taxon>Cellvibrionales</taxon>
        <taxon>Halieaceae</taxon>
        <taxon>Pseudohalioglobus</taxon>
    </lineage>
</organism>